<reference evidence="4" key="1">
    <citation type="submission" date="2017-09" db="EMBL/GenBank/DDBJ databases">
        <title>FDA dAtabase for Regulatory Grade micrObial Sequences (FDA-ARGOS): Supporting development and validation of Infectious Disease Dx tests.</title>
        <authorList>
            <person name="Minogue T."/>
            <person name="Wolcott M."/>
            <person name="Wasieloski L."/>
            <person name="Aguilar W."/>
            <person name="Moore D."/>
            <person name="Tallon L."/>
            <person name="Sadzewicz L."/>
            <person name="Ott S."/>
            <person name="Zhao X."/>
            <person name="Nagaraj S."/>
            <person name="Vavikolanu K."/>
            <person name="Aluvathingal J."/>
            <person name="Nadendla S."/>
            <person name="Sichtig H."/>
        </authorList>
    </citation>
    <scope>NUCLEOTIDE SEQUENCE [LARGE SCALE GENOMIC DNA]</scope>
    <source>
        <strain evidence="4">FDAARGOS_404</strain>
    </source>
</reference>
<protein>
    <submittedName>
        <fullName evidence="3">Uncharacterized protein</fullName>
    </submittedName>
</protein>
<keyword evidence="1" id="KW-1133">Transmembrane helix</keyword>
<feature type="transmembrane region" description="Helical" evidence="1">
    <location>
        <begin position="30"/>
        <end position="52"/>
    </location>
</feature>
<evidence type="ECO:0000313" key="2">
    <source>
        <dbReference type="EMBL" id="PHH05527.1"/>
    </source>
</evidence>
<evidence type="ECO:0000256" key="1">
    <source>
        <dbReference type="SAM" id="Phobius"/>
    </source>
</evidence>
<keyword evidence="1" id="KW-0472">Membrane</keyword>
<name>A0A4U9ICW4_9ENTR</name>
<dbReference type="EMBL" id="LR590464">
    <property type="protein sequence ID" value="VTP75608.1"/>
    <property type="molecule type" value="Genomic_DNA"/>
</dbReference>
<dbReference type="EMBL" id="PDLK01000002">
    <property type="protein sequence ID" value="PHH05527.1"/>
    <property type="molecule type" value="Genomic_DNA"/>
</dbReference>
<reference evidence="2" key="2">
    <citation type="submission" date="2017-09" db="EMBL/GenBank/DDBJ databases">
        <title>FDA dAtabase for Regulatory Grade micrObial Sequences (FDA-ARGOS): Supporting development and validation of Infectious Disease Dx tests.</title>
        <authorList>
            <person name="Minogue T."/>
            <person name="Wolcott M."/>
            <person name="Wasieloski L."/>
            <person name="Aguilar W."/>
            <person name="Moore D."/>
            <person name="Tallon L.J."/>
            <person name="Sadzewicz L."/>
            <person name="Ott S."/>
            <person name="Zhao X."/>
            <person name="Nagaraj S."/>
            <person name="Vavikolanu K."/>
            <person name="Aluvathingal J."/>
            <person name="Nadendla S."/>
            <person name="Sichtig H."/>
        </authorList>
    </citation>
    <scope>NUCLEOTIDE SEQUENCE</scope>
    <source>
        <strain evidence="2">FDAARGOS_404</strain>
    </source>
</reference>
<organism evidence="3 5">
    <name type="scientific">Leclercia adecarboxylata</name>
    <dbReference type="NCBI Taxonomy" id="83655"/>
    <lineage>
        <taxon>Bacteria</taxon>
        <taxon>Pseudomonadati</taxon>
        <taxon>Pseudomonadota</taxon>
        <taxon>Gammaproteobacteria</taxon>
        <taxon>Enterobacterales</taxon>
        <taxon>Enterobacteriaceae</taxon>
        <taxon>Leclercia</taxon>
    </lineage>
</organism>
<dbReference type="STRING" id="83655.APT61_05320"/>
<evidence type="ECO:0000313" key="5">
    <source>
        <dbReference type="Proteomes" id="UP000310719"/>
    </source>
</evidence>
<dbReference type="AlphaFoldDB" id="A0A4U9ICW4"/>
<gene>
    <name evidence="2" type="ORF">CRX53_16970</name>
    <name evidence="3" type="ORF">NCTC13032_05656</name>
</gene>
<dbReference type="Proteomes" id="UP000310719">
    <property type="component" value="Chromosome"/>
</dbReference>
<keyword evidence="1" id="KW-0812">Transmembrane</keyword>
<proteinExistence type="predicted"/>
<evidence type="ECO:0000313" key="3">
    <source>
        <dbReference type="EMBL" id="VTP75608.1"/>
    </source>
</evidence>
<dbReference type="Proteomes" id="UP000222768">
    <property type="component" value="Unassembled WGS sequence"/>
</dbReference>
<evidence type="ECO:0000313" key="4">
    <source>
        <dbReference type="Proteomes" id="UP000222768"/>
    </source>
</evidence>
<dbReference type="RefSeq" id="WP_032613401.1">
    <property type="nucleotide sequence ID" value="NZ_CP083630.1"/>
</dbReference>
<reference evidence="3 5" key="3">
    <citation type="submission" date="2019-05" db="EMBL/GenBank/DDBJ databases">
        <authorList>
            <consortium name="Pathogen Informatics"/>
        </authorList>
    </citation>
    <scope>NUCLEOTIDE SEQUENCE [LARGE SCALE GENOMIC DNA]</scope>
    <source>
        <strain evidence="3 5">NCTC13032</strain>
    </source>
</reference>
<accession>A0A4U9ICW4</accession>
<sequence>MAKVKESSPPLPGVKQNHTALQFEYDARRFGFVLLLLIIAAALAGVFSGGYFSDATKINAAKSVQVKYQRFGRLQTPLELKITLPGQGTAPLTLRVGGEYMARTQTDNIWPQPDEMHSEGGELVLVYQEAKPRKDFNVWIYNTPDKPGKTVTTVTVNNQPGLSFWQFIYP</sequence>